<evidence type="ECO:0000256" key="3">
    <source>
        <dbReference type="PIRSR" id="PIRSR606225-1"/>
    </source>
</evidence>
<dbReference type="GO" id="GO:0003723">
    <property type="term" value="F:RNA binding"/>
    <property type="evidence" value="ECO:0007669"/>
    <property type="project" value="InterPro"/>
</dbReference>
<comment type="function">
    <text evidence="4">Responsible for synthesis of pseudouridine from uracil.</text>
</comment>
<feature type="domain" description="Pseudouridine synthase RsuA/RluA-like" evidence="5">
    <location>
        <begin position="89"/>
        <end position="240"/>
    </location>
</feature>
<name>A0A0R2DAB7_9LACO</name>
<dbReference type="EC" id="5.4.99.-" evidence="4"/>
<dbReference type="InterPro" id="IPR006224">
    <property type="entry name" value="PsdUridine_synth_RluA-like_CS"/>
</dbReference>
<keyword evidence="7" id="KW-1185">Reference proteome</keyword>
<feature type="active site" evidence="3">
    <location>
        <position position="137"/>
    </location>
</feature>
<evidence type="ECO:0000256" key="4">
    <source>
        <dbReference type="RuleBase" id="RU362028"/>
    </source>
</evidence>
<dbReference type="Pfam" id="PF00849">
    <property type="entry name" value="PseudoU_synth_2"/>
    <property type="match status" value="1"/>
</dbReference>
<organism evidence="6 7">
    <name type="scientific">Loigolactobacillus rennini DSM 20253</name>
    <dbReference type="NCBI Taxonomy" id="1423796"/>
    <lineage>
        <taxon>Bacteria</taxon>
        <taxon>Bacillati</taxon>
        <taxon>Bacillota</taxon>
        <taxon>Bacilli</taxon>
        <taxon>Lactobacillales</taxon>
        <taxon>Lactobacillaceae</taxon>
        <taxon>Loigolactobacillus</taxon>
    </lineage>
</organism>
<evidence type="ECO:0000313" key="6">
    <source>
        <dbReference type="EMBL" id="KRN00091.1"/>
    </source>
</evidence>
<comment type="caution">
    <text evidence="6">The sequence shown here is derived from an EMBL/GenBank/DDBJ whole genome shotgun (WGS) entry which is preliminary data.</text>
</comment>
<dbReference type="CDD" id="cd02869">
    <property type="entry name" value="PseudoU_synth_RluA_like"/>
    <property type="match status" value="1"/>
</dbReference>
<accession>A0A0R2DAB7</accession>
<dbReference type="STRING" id="1423796.FC24_GL001079"/>
<dbReference type="PROSITE" id="PS01129">
    <property type="entry name" value="PSI_RLU"/>
    <property type="match status" value="1"/>
</dbReference>
<gene>
    <name evidence="6" type="ORF">FC24_GL001079</name>
</gene>
<dbReference type="NCBIfam" id="TIGR00005">
    <property type="entry name" value="rluA_subfam"/>
    <property type="match status" value="1"/>
</dbReference>
<evidence type="ECO:0000259" key="5">
    <source>
        <dbReference type="Pfam" id="PF00849"/>
    </source>
</evidence>
<dbReference type="GO" id="GO:0140098">
    <property type="term" value="F:catalytic activity, acting on RNA"/>
    <property type="evidence" value="ECO:0007669"/>
    <property type="project" value="UniProtKB-ARBA"/>
</dbReference>
<comment type="similarity">
    <text evidence="2 4">Belongs to the pseudouridine synthase RluA family.</text>
</comment>
<reference evidence="6 7" key="1">
    <citation type="journal article" date="2015" name="Genome Announc.">
        <title>Expanding the biotechnology potential of lactobacilli through comparative genomics of 213 strains and associated genera.</title>
        <authorList>
            <person name="Sun Z."/>
            <person name="Harris H.M."/>
            <person name="McCann A."/>
            <person name="Guo C."/>
            <person name="Argimon S."/>
            <person name="Zhang W."/>
            <person name="Yang X."/>
            <person name="Jeffery I.B."/>
            <person name="Cooney J.C."/>
            <person name="Kagawa T.F."/>
            <person name="Liu W."/>
            <person name="Song Y."/>
            <person name="Salvetti E."/>
            <person name="Wrobel A."/>
            <person name="Rasinkangas P."/>
            <person name="Parkhill J."/>
            <person name="Rea M.C."/>
            <person name="O'Sullivan O."/>
            <person name="Ritari J."/>
            <person name="Douillard F.P."/>
            <person name="Paul Ross R."/>
            <person name="Yang R."/>
            <person name="Briner A.E."/>
            <person name="Felis G.E."/>
            <person name="de Vos W.M."/>
            <person name="Barrangou R."/>
            <person name="Klaenhammer T.R."/>
            <person name="Caufield P.W."/>
            <person name="Cui Y."/>
            <person name="Zhang H."/>
            <person name="O'Toole P.W."/>
        </authorList>
    </citation>
    <scope>NUCLEOTIDE SEQUENCE [LARGE SCALE GENOMIC DNA]</scope>
    <source>
        <strain evidence="6 7">DSM 20253</strain>
    </source>
</reference>
<proteinExistence type="inferred from homology"/>
<dbReference type="AlphaFoldDB" id="A0A0R2DAB7"/>
<dbReference type="GO" id="GO:0009982">
    <property type="term" value="F:pseudouridine synthase activity"/>
    <property type="evidence" value="ECO:0007669"/>
    <property type="project" value="InterPro"/>
</dbReference>
<protein>
    <recommendedName>
        <fullName evidence="4">Pseudouridine synthase</fullName>
        <ecNumber evidence="4">5.4.99.-</ecNumber>
    </recommendedName>
</protein>
<dbReference type="InterPro" id="IPR020103">
    <property type="entry name" value="PsdUridine_synth_cat_dom_sf"/>
</dbReference>
<dbReference type="SUPFAM" id="SSF55120">
    <property type="entry name" value="Pseudouridine synthase"/>
    <property type="match status" value="1"/>
</dbReference>
<dbReference type="Gene3D" id="3.30.2350.10">
    <property type="entry name" value="Pseudouridine synthase"/>
    <property type="match status" value="1"/>
</dbReference>
<dbReference type="PATRIC" id="fig|1423796.3.peg.1103"/>
<dbReference type="InterPro" id="IPR050188">
    <property type="entry name" value="RluA_PseudoU_synthase"/>
</dbReference>
<dbReference type="Proteomes" id="UP000051638">
    <property type="component" value="Unassembled WGS sequence"/>
</dbReference>
<dbReference type="PANTHER" id="PTHR21600:SF35">
    <property type="entry name" value="PSEUDOURIDINE SYNTHASE"/>
    <property type="match status" value="1"/>
</dbReference>
<dbReference type="InterPro" id="IPR006225">
    <property type="entry name" value="PsdUridine_synth_RluC/D"/>
</dbReference>
<keyword evidence="4" id="KW-0413">Isomerase</keyword>
<dbReference type="GO" id="GO:0000455">
    <property type="term" value="P:enzyme-directed rRNA pseudouridine synthesis"/>
    <property type="evidence" value="ECO:0007669"/>
    <property type="project" value="TreeGrafter"/>
</dbReference>
<evidence type="ECO:0000313" key="7">
    <source>
        <dbReference type="Proteomes" id="UP000051638"/>
    </source>
</evidence>
<dbReference type="InterPro" id="IPR006145">
    <property type="entry name" value="PsdUridine_synth_RsuA/RluA"/>
</dbReference>
<evidence type="ECO:0000256" key="1">
    <source>
        <dbReference type="ARBA" id="ARBA00000073"/>
    </source>
</evidence>
<sequence>MLILKFTWDKQDATPEKVRYFLQRHGVSGRLFKQVTHTGKILINQQFAASTGARVQQGDQITIELPPEKRATPLKASSGPLTVIYADANWLIIDKPAGLASIPGPTNQTDTLLNRIQGWLLAQNAVETLPHIVTRLDRFTSGLVLVARHRFAHSLLARQLADQKLDKRYYAIIAGHLATAHGLMTQPIGRVDHAIYRQVMATGKPAKTEYWQVSALRQATLVSVKLLTGRTHQIRVHFSASGHPLLGDELYGGPMTLGIQRQALHAYQLTFYDPFAQKKRQFTSKLPADMQTILNNG</sequence>
<evidence type="ECO:0000256" key="2">
    <source>
        <dbReference type="ARBA" id="ARBA00010876"/>
    </source>
</evidence>
<dbReference type="PANTHER" id="PTHR21600">
    <property type="entry name" value="MITOCHONDRIAL RNA PSEUDOURIDINE SYNTHASE"/>
    <property type="match status" value="1"/>
</dbReference>
<dbReference type="RefSeq" id="WP_235807279.1">
    <property type="nucleotide sequence ID" value="NZ_AYYI01000003.1"/>
</dbReference>
<comment type="catalytic activity">
    <reaction evidence="1 4">
        <text>a uridine in RNA = a pseudouridine in RNA</text>
        <dbReference type="Rhea" id="RHEA:48348"/>
        <dbReference type="Rhea" id="RHEA-COMP:12068"/>
        <dbReference type="Rhea" id="RHEA-COMP:12069"/>
        <dbReference type="ChEBI" id="CHEBI:65314"/>
        <dbReference type="ChEBI" id="CHEBI:65315"/>
    </reaction>
</comment>
<dbReference type="EMBL" id="AYYI01000003">
    <property type="protein sequence ID" value="KRN00091.1"/>
    <property type="molecule type" value="Genomic_DNA"/>
</dbReference>